<dbReference type="InterPro" id="IPR050564">
    <property type="entry name" value="F420-G6PD/mer"/>
</dbReference>
<keyword evidence="1" id="KW-0560">Oxidoreductase</keyword>
<sequence length="526" mass="56918">MDYGHELEFGAFLTPDAAHLDQLLENAQLADVLGLELVTIQDHPYAAQQADMWTLLSVIGARTTSIRLCPNVTSLPLRPPVVLAKAAATLDLLTNGRTELGLGAGAFWDGIAAAGGPRRAPKEAVDALIEAIEVIRAFWRGGSVRHTGEHYPVQGLRAGPVPAHDIPIWLGAYKPRMLRVTARLADVWIPSMGYADPPALPAMNAAIDEAAIAAGRAPESVRRAYNIVGSFGSSRDFLRGSPTDWAEQLAELTLSQGMSTYLLGSDDPQALASFAQEVAPRVRELVAAERTRMQSAPTAAVTPESVVTQVDSAPSASEQEGVGGRHTGLRVAATPDSGERLASERAWEEGDRPVYAMRKRDYTAHEEATAQHLVDVHDHLRAELTQVRDIVAQVRRGSMTVGSARSAINTMTMRQNNWTLGAYCAAYCRVLTGHHTLEDRGIFPHLRRAEPELAPVIDRLEEEHVVIHDLLDRLDEALVCVVTADGDTTALDDLSAALDLLTDALLSHLSYEERQLLAPLAEHGFG</sequence>
<name>A0ABN2LL16_9MICO</name>
<dbReference type="InterPro" id="IPR036661">
    <property type="entry name" value="Luciferase-like_sf"/>
</dbReference>
<evidence type="ECO:0000259" key="3">
    <source>
        <dbReference type="Pfam" id="PF00296"/>
    </source>
</evidence>
<dbReference type="RefSeq" id="WP_344083297.1">
    <property type="nucleotide sequence ID" value="NZ_BAAAPO010000025.1"/>
</dbReference>
<evidence type="ECO:0000313" key="6">
    <source>
        <dbReference type="Proteomes" id="UP001499938"/>
    </source>
</evidence>
<dbReference type="Gene3D" id="1.20.120.520">
    <property type="entry name" value="nmb1532 protein domain like"/>
    <property type="match status" value="1"/>
</dbReference>
<feature type="region of interest" description="Disordered" evidence="2">
    <location>
        <begin position="311"/>
        <end position="338"/>
    </location>
</feature>
<dbReference type="PANTHER" id="PTHR43244">
    <property type="match status" value="1"/>
</dbReference>
<dbReference type="SUPFAM" id="SSF51679">
    <property type="entry name" value="Bacterial luciferase-like"/>
    <property type="match status" value="1"/>
</dbReference>
<organism evidence="5 6">
    <name type="scientific">Nostocoides veronense</name>
    <dbReference type="NCBI Taxonomy" id="330836"/>
    <lineage>
        <taxon>Bacteria</taxon>
        <taxon>Bacillati</taxon>
        <taxon>Actinomycetota</taxon>
        <taxon>Actinomycetes</taxon>
        <taxon>Micrococcales</taxon>
        <taxon>Intrasporangiaceae</taxon>
        <taxon>Nostocoides</taxon>
    </lineage>
</organism>
<dbReference type="Pfam" id="PF01814">
    <property type="entry name" value="Hemerythrin"/>
    <property type="match status" value="1"/>
</dbReference>
<accession>A0ABN2LL16</accession>
<dbReference type="EMBL" id="BAAAPO010000025">
    <property type="protein sequence ID" value="GAA1791996.1"/>
    <property type="molecule type" value="Genomic_DNA"/>
</dbReference>
<dbReference type="InterPro" id="IPR012312">
    <property type="entry name" value="Hemerythrin-like"/>
</dbReference>
<feature type="domain" description="Luciferase-like" evidence="3">
    <location>
        <begin position="14"/>
        <end position="234"/>
    </location>
</feature>
<dbReference type="CDD" id="cd12108">
    <property type="entry name" value="Hr-like"/>
    <property type="match status" value="1"/>
</dbReference>
<dbReference type="Proteomes" id="UP001499938">
    <property type="component" value="Unassembled WGS sequence"/>
</dbReference>
<reference evidence="5 6" key="1">
    <citation type="journal article" date="2019" name="Int. J. Syst. Evol. Microbiol.">
        <title>The Global Catalogue of Microorganisms (GCM) 10K type strain sequencing project: providing services to taxonomists for standard genome sequencing and annotation.</title>
        <authorList>
            <consortium name="The Broad Institute Genomics Platform"/>
            <consortium name="The Broad Institute Genome Sequencing Center for Infectious Disease"/>
            <person name="Wu L."/>
            <person name="Ma J."/>
        </authorList>
    </citation>
    <scope>NUCLEOTIDE SEQUENCE [LARGE SCALE GENOMIC DNA]</scope>
    <source>
        <strain evidence="5 6">JCM 15592</strain>
    </source>
</reference>
<proteinExistence type="predicted"/>
<evidence type="ECO:0000256" key="2">
    <source>
        <dbReference type="SAM" id="MobiDB-lite"/>
    </source>
</evidence>
<evidence type="ECO:0000256" key="1">
    <source>
        <dbReference type="ARBA" id="ARBA00023002"/>
    </source>
</evidence>
<dbReference type="InterPro" id="IPR011251">
    <property type="entry name" value="Luciferase-like_dom"/>
</dbReference>
<dbReference type="Pfam" id="PF00296">
    <property type="entry name" value="Bac_luciferase"/>
    <property type="match status" value="1"/>
</dbReference>
<protein>
    <submittedName>
        <fullName evidence="5">Uncharacterized protein</fullName>
    </submittedName>
</protein>
<dbReference type="PANTHER" id="PTHR43244:SF1">
    <property type="entry name" value="5,10-METHYLENETETRAHYDROMETHANOPTERIN REDUCTASE"/>
    <property type="match status" value="1"/>
</dbReference>
<gene>
    <name evidence="5" type="ORF">GCM10009811_15930</name>
</gene>
<evidence type="ECO:0000313" key="5">
    <source>
        <dbReference type="EMBL" id="GAA1791996.1"/>
    </source>
</evidence>
<evidence type="ECO:0000259" key="4">
    <source>
        <dbReference type="Pfam" id="PF01814"/>
    </source>
</evidence>
<feature type="domain" description="Hemerythrin-like" evidence="4">
    <location>
        <begin position="371"/>
        <end position="517"/>
    </location>
</feature>
<comment type="caution">
    <text evidence="5">The sequence shown here is derived from an EMBL/GenBank/DDBJ whole genome shotgun (WGS) entry which is preliminary data.</text>
</comment>
<dbReference type="Gene3D" id="3.20.20.30">
    <property type="entry name" value="Luciferase-like domain"/>
    <property type="match status" value="1"/>
</dbReference>
<keyword evidence="6" id="KW-1185">Reference proteome</keyword>
<dbReference type="CDD" id="cd01097">
    <property type="entry name" value="Tetrahydromethanopterin_reductase"/>
    <property type="match status" value="1"/>
</dbReference>